<accession>A0A8J4XKJ9</accession>
<protein>
    <submittedName>
        <fullName evidence="2">Uncharacterized protein</fullName>
    </submittedName>
</protein>
<comment type="caution">
    <text evidence="2">The sequence shown here is derived from an EMBL/GenBank/DDBJ whole genome shotgun (WGS) entry which is preliminary data.</text>
</comment>
<dbReference type="EMBL" id="JACEEZ010025287">
    <property type="protein sequence ID" value="KAG0702380.1"/>
    <property type="molecule type" value="Genomic_DNA"/>
</dbReference>
<dbReference type="OrthoDB" id="10514213at2759"/>
<evidence type="ECO:0000256" key="1">
    <source>
        <dbReference type="SAM" id="MobiDB-lite"/>
    </source>
</evidence>
<dbReference type="Proteomes" id="UP000770661">
    <property type="component" value="Unassembled WGS sequence"/>
</dbReference>
<feature type="region of interest" description="Disordered" evidence="1">
    <location>
        <begin position="152"/>
        <end position="200"/>
    </location>
</feature>
<evidence type="ECO:0000313" key="2">
    <source>
        <dbReference type="EMBL" id="KAG0702380.1"/>
    </source>
</evidence>
<evidence type="ECO:0000313" key="3">
    <source>
        <dbReference type="Proteomes" id="UP000770661"/>
    </source>
</evidence>
<feature type="compositionally biased region" description="Basic residues" evidence="1">
    <location>
        <begin position="162"/>
        <end position="172"/>
    </location>
</feature>
<proteinExistence type="predicted"/>
<gene>
    <name evidence="2" type="ORF">GWK47_025118</name>
</gene>
<feature type="compositionally biased region" description="Low complexity" evidence="1">
    <location>
        <begin position="173"/>
        <end position="185"/>
    </location>
</feature>
<organism evidence="2 3">
    <name type="scientific">Chionoecetes opilio</name>
    <name type="common">Atlantic snow crab</name>
    <name type="synonym">Cancer opilio</name>
    <dbReference type="NCBI Taxonomy" id="41210"/>
    <lineage>
        <taxon>Eukaryota</taxon>
        <taxon>Metazoa</taxon>
        <taxon>Ecdysozoa</taxon>
        <taxon>Arthropoda</taxon>
        <taxon>Crustacea</taxon>
        <taxon>Multicrustacea</taxon>
        <taxon>Malacostraca</taxon>
        <taxon>Eumalacostraca</taxon>
        <taxon>Eucarida</taxon>
        <taxon>Decapoda</taxon>
        <taxon>Pleocyemata</taxon>
        <taxon>Brachyura</taxon>
        <taxon>Eubrachyura</taxon>
        <taxon>Majoidea</taxon>
        <taxon>Majidae</taxon>
        <taxon>Chionoecetes</taxon>
    </lineage>
</organism>
<feature type="compositionally biased region" description="Basic residues" evidence="1">
    <location>
        <begin position="190"/>
        <end position="200"/>
    </location>
</feature>
<reference evidence="2" key="1">
    <citation type="submission" date="2020-07" db="EMBL/GenBank/DDBJ databases">
        <title>The High-quality genome of the commercially important snow crab, Chionoecetes opilio.</title>
        <authorList>
            <person name="Jeong J.-H."/>
            <person name="Ryu S."/>
        </authorList>
    </citation>
    <scope>NUCLEOTIDE SEQUENCE</scope>
    <source>
        <strain evidence="2">MADBK_172401_WGS</strain>
        <tissue evidence="2">Digestive gland</tissue>
    </source>
</reference>
<name>A0A8J4XKJ9_CHIOP</name>
<sequence>MGRRQHKVSFAPVCDLHSFIIFFNPFPIAPFVISKVNFASQIKRKVNNKVQALRRALIKDLVKEAANKPSLATASDAGKEAQVMTLFKGTWVRKRAVPRILSYSKNKAIKIKAARKEKGAKELTETEQKVLQRYMRKILHIESRKLRQALLSTRPSVAGKQKPAKPTKKTAKKAAPAKAAAGKAGADSKKQKRPAKKAAN</sequence>
<keyword evidence="3" id="KW-1185">Reference proteome</keyword>
<dbReference type="AlphaFoldDB" id="A0A8J4XKJ9"/>